<accession>A0A1I1I6B5</accession>
<dbReference type="AlphaFoldDB" id="A0A1I1I6B5"/>
<sequence>MSKFVNTLTKTTLVYSAIAMSCILPKILFADEANNKAAITGYDTQYFKQFSPQTLFDMIEKIPGTASILDSVVDTDDNRGFGSAGEQLLINGKRISGKSNGIGAELYRIQAKNVDEIQLIRGTVNGLDVRSTGLIINVILKEDMSASILWDLGLAYASDVNAEPIGSLNYTDSTDIFTYSLGYKRTADPRYAVFSEVFNTNQDQLNETRVDKSARVTTVDKLNGKIEYFISDKTDLRLNGLLEINKYKGEYDKAFYYANAEQNSPINVTDLSHVNNQNDTWEIGGDINHKLDDFGNLKLLFITNKTTYDDKLLIDRSEDFNTTFKSYDLNDKTIQSENILRPTFSSQINEKHSIEVGFELAINKRDSTIITNVSPTEHHMIKETRKEAFISHNFAFSDTINLQSSLNNEWSNVIVDSQFEASITSVPVERSFKYPKPRFNLRYDMTEQDQWRFNFERTVSQLNLKDFVPKYNGEEKRLELTNPNLMPEKRWEFSSTYERQFNKNQGNLATTLYYHDIEDHLTETPYLDSHNKTIGSGIGNINNAKEYGIKLDGSLRLSLLNLKNTVFSGNLTYRGSKTHNSFTHEKQYINDLPQLDWSANLKHDQVNLGLAFGITFSNKSAERYNRYDFIARYENHVNAKAYIDYQLTHDLKLRFEGDKLFHGKGLRETTRYESAYTHSDILRYEVRDTVRERRFKISLKGQF</sequence>
<dbReference type="STRING" id="1123010.SAMN02745724_01396"/>
<gene>
    <name evidence="5" type="ORF">SAMN02745724_01396</name>
</gene>
<reference evidence="5 6" key="1">
    <citation type="submission" date="2016-10" db="EMBL/GenBank/DDBJ databases">
        <authorList>
            <person name="de Groot N.N."/>
        </authorList>
    </citation>
    <scope>NUCLEOTIDE SEQUENCE [LARGE SCALE GENOMIC DNA]</scope>
    <source>
        <strain evidence="5 6">DSM 6059</strain>
    </source>
</reference>
<feature type="chain" id="PRO_5011600452" evidence="4">
    <location>
        <begin position="31"/>
        <end position="703"/>
    </location>
</feature>
<keyword evidence="6" id="KW-1185">Reference proteome</keyword>
<comment type="subcellular location">
    <subcellularLocation>
        <location evidence="1">Cell outer membrane</location>
    </subcellularLocation>
</comment>
<protein>
    <submittedName>
        <fullName evidence="5">Outer membrane receptor proteins, mostly Fe transport</fullName>
    </submittedName>
</protein>
<dbReference type="Gene3D" id="2.40.170.20">
    <property type="entry name" value="TonB-dependent receptor, beta-barrel domain"/>
    <property type="match status" value="1"/>
</dbReference>
<evidence type="ECO:0000256" key="3">
    <source>
        <dbReference type="ARBA" id="ARBA00023237"/>
    </source>
</evidence>
<dbReference type="EMBL" id="FOLO01000007">
    <property type="protein sequence ID" value="SFC31666.1"/>
    <property type="molecule type" value="Genomic_DNA"/>
</dbReference>
<evidence type="ECO:0000313" key="5">
    <source>
        <dbReference type="EMBL" id="SFC31666.1"/>
    </source>
</evidence>
<keyword evidence="4" id="KW-0732">Signal</keyword>
<proteinExistence type="predicted"/>
<evidence type="ECO:0000313" key="6">
    <source>
        <dbReference type="Proteomes" id="UP000198862"/>
    </source>
</evidence>
<dbReference type="Proteomes" id="UP000198862">
    <property type="component" value="Unassembled WGS sequence"/>
</dbReference>
<evidence type="ECO:0000256" key="2">
    <source>
        <dbReference type="ARBA" id="ARBA00023136"/>
    </source>
</evidence>
<organism evidence="5 6">
    <name type="scientific">Pseudoalteromonas denitrificans DSM 6059</name>
    <dbReference type="NCBI Taxonomy" id="1123010"/>
    <lineage>
        <taxon>Bacteria</taxon>
        <taxon>Pseudomonadati</taxon>
        <taxon>Pseudomonadota</taxon>
        <taxon>Gammaproteobacteria</taxon>
        <taxon>Alteromonadales</taxon>
        <taxon>Pseudoalteromonadaceae</taxon>
        <taxon>Pseudoalteromonas</taxon>
    </lineage>
</organism>
<keyword evidence="5" id="KW-0675">Receptor</keyword>
<keyword evidence="3" id="KW-0998">Cell outer membrane</keyword>
<keyword evidence="2" id="KW-0472">Membrane</keyword>
<dbReference type="SUPFAM" id="SSF56935">
    <property type="entry name" value="Porins"/>
    <property type="match status" value="1"/>
</dbReference>
<dbReference type="RefSeq" id="WP_091982218.1">
    <property type="nucleotide sequence ID" value="NZ_FOLO01000007.1"/>
</dbReference>
<dbReference type="OrthoDB" id="7622322at2"/>
<evidence type="ECO:0000256" key="4">
    <source>
        <dbReference type="SAM" id="SignalP"/>
    </source>
</evidence>
<name>A0A1I1I6B5_9GAMM</name>
<dbReference type="InterPro" id="IPR036942">
    <property type="entry name" value="Beta-barrel_TonB_sf"/>
</dbReference>
<evidence type="ECO:0000256" key="1">
    <source>
        <dbReference type="ARBA" id="ARBA00004442"/>
    </source>
</evidence>
<feature type="signal peptide" evidence="4">
    <location>
        <begin position="1"/>
        <end position="30"/>
    </location>
</feature>
<dbReference type="GO" id="GO:0009279">
    <property type="term" value="C:cell outer membrane"/>
    <property type="evidence" value="ECO:0007669"/>
    <property type="project" value="UniProtKB-SubCell"/>
</dbReference>
<dbReference type="PROSITE" id="PS51257">
    <property type="entry name" value="PROKAR_LIPOPROTEIN"/>
    <property type="match status" value="1"/>
</dbReference>